<keyword evidence="2" id="KW-0540">Nuclease</keyword>
<evidence type="ECO:0000256" key="1">
    <source>
        <dbReference type="SAM" id="MobiDB-lite"/>
    </source>
</evidence>
<keyword evidence="3" id="KW-1185">Reference proteome</keyword>
<dbReference type="GO" id="GO:0004519">
    <property type="term" value="F:endonuclease activity"/>
    <property type="evidence" value="ECO:0007669"/>
    <property type="project" value="UniProtKB-KW"/>
</dbReference>
<protein>
    <submittedName>
        <fullName evidence="2">HNH endonuclease</fullName>
    </submittedName>
</protein>
<dbReference type="Proteomes" id="UP000295626">
    <property type="component" value="Unassembled WGS sequence"/>
</dbReference>
<reference evidence="2 3" key="1">
    <citation type="submission" date="2019-02" db="EMBL/GenBank/DDBJ databases">
        <title>Draft genome sequences of novel Actinobacteria.</title>
        <authorList>
            <person name="Sahin N."/>
            <person name="Ay H."/>
            <person name="Saygin H."/>
        </authorList>
    </citation>
    <scope>NUCLEOTIDE SEQUENCE [LARGE SCALE GENOMIC DNA]</scope>
    <source>
        <strain evidence="2 3">JCM 30529</strain>
    </source>
</reference>
<feature type="region of interest" description="Disordered" evidence="1">
    <location>
        <begin position="81"/>
        <end position="102"/>
    </location>
</feature>
<keyword evidence="2" id="KW-0255">Endonuclease</keyword>
<dbReference type="InterPro" id="IPR003615">
    <property type="entry name" value="HNH_nuc"/>
</dbReference>
<name>A0ABY2DME6_9ACTN</name>
<accession>A0ABY2DME6</accession>
<evidence type="ECO:0000313" key="3">
    <source>
        <dbReference type="Proteomes" id="UP000295626"/>
    </source>
</evidence>
<evidence type="ECO:0000313" key="2">
    <source>
        <dbReference type="EMBL" id="TDC02109.1"/>
    </source>
</evidence>
<sequence>MPQRSDWAPFEGSTRRARLPEDWPARREAVFRRDGDTCHVCLLPGADEVDHVVPGDDHRLENLAPIHSWRTPQRCHALKTSAEGNAARPRLYRTPERHPGLR</sequence>
<dbReference type="CDD" id="cd00085">
    <property type="entry name" value="HNHc"/>
    <property type="match status" value="1"/>
</dbReference>
<comment type="caution">
    <text evidence="2">The sequence shown here is derived from an EMBL/GenBank/DDBJ whole genome shotgun (WGS) entry which is preliminary data.</text>
</comment>
<feature type="compositionally biased region" description="Basic and acidic residues" evidence="1">
    <location>
        <begin position="93"/>
        <end position="102"/>
    </location>
</feature>
<gene>
    <name evidence="2" type="ORF">E1091_01515</name>
</gene>
<organism evidence="2 3">
    <name type="scientific">Micromonospora fluostatini</name>
    <dbReference type="NCBI Taxonomy" id="1629071"/>
    <lineage>
        <taxon>Bacteria</taxon>
        <taxon>Bacillati</taxon>
        <taxon>Actinomycetota</taxon>
        <taxon>Actinomycetes</taxon>
        <taxon>Micromonosporales</taxon>
        <taxon>Micromonosporaceae</taxon>
        <taxon>Micromonospora</taxon>
    </lineage>
</organism>
<proteinExistence type="predicted"/>
<dbReference type="EMBL" id="SMKE01000020">
    <property type="protein sequence ID" value="TDC02109.1"/>
    <property type="molecule type" value="Genomic_DNA"/>
</dbReference>
<keyword evidence="2" id="KW-0378">Hydrolase</keyword>
<dbReference type="Gene3D" id="1.10.30.50">
    <property type="match status" value="1"/>
</dbReference>